<evidence type="ECO:0000256" key="1">
    <source>
        <dbReference type="ARBA" id="ARBA00022737"/>
    </source>
</evidence>
<evidence type="ECO:0000313" key="5">
    <source>
        <dbReference type="Proteomes" id="UP000887572"/>
    </source>
</evidence>
<dbReference type="AlphaFoldDB" id="A0A914H2M6"/>
<accession>A0A914H2M6</accession>
<evidence type="ECO:0000256" key="2">
    <source>
        <dbReference type="ARBA" id="ARBA00023043"/>
    </source>
</evidence>
<keyword evidence="1" id="KW-0677">Repeat</keyword>
<proteinExistence type="predicted"/>
<feature type="region of interest" description="Disordered" evidence="4">
    <location>
        <begin position="288"/>
        <end position="307"/>
    </location>
</feature>
<dbReference type="WBParaSite" id="Gr19_v10_g13305.t1">
    <property type="protein sequence ID" value="Gr19_v10_g13305.t1"/>
    <property type="gene ID" value="Gr19_v10_g13305"/>
</dbReference>
<dbReference type="PROSITE" id="PS50088">
    <property type="entry name" value="ANK_REPEAT"/>
    <property type="match status" value="1"/>
</dbReference>
<organism evidence="5 6">
    <name type="scientific">Globodera rostochiensis</name>
    <name type="common">Golden nematode worm</name>
    <name type="synonym">Heterodera rostochiensis</name>
    <dbReference type="NCBI Taxonomy" id="31243"/>
    <lineage>
        <taxon>Eukaryota</taxon>
        <taxon>Metazoa</taxon>
        <taxon>Ecdysozoa</taxon>
        <taxon>Nematoda</taxon>
        <taxon>Chromadorea</taxon>
        <taxon>Rhabditida</taxon>
        <taxon>Tylenchina</taxon>
        <taxon>Tylenchomorpha</taxon>
        <taxon>Tylenchoidea</taxon>
        <taxon>Heteroderidae</taxon>
        <taxon>Heteroderinae</taxon>
        <taxon>Globodera</taxon>
    </lineage>
</organism>
<evidence type="ECO:0000313" key="6">
    <source>
        <dbReference type="WBParaSite" id="Gr19_v10_g13305.t1"/>
    </source>
</evidence>
<dbReference type="Pfam" id="PF12796">
    <property type="entry name" value="Ank_2"/>
    <property type="match status" value="2"/>
</dbReference>
<keyword evidence="2 3" id="KW-0040">ANK repeat</keyword>
<evidence type="ECO:0000256" key="3">
    <source>
        <dbReference type="PROSITE-ProRule" id="PRU00023"/>
    </source>
</evidence>
<keyword evidence="5" id="KW-1185">Reference proteome</keyword>
<dbReference type="Proteomes" id="UP000887572">
    <property type="component" value="Unplaced"/>
</dbReference>
<dbReference type="Gene3D" id="1.25.40.20">
    <property type="entry name" value="Ankyrin repeat-containing domain"/>
    <property type="match status" value="1"/>
</dbReference>
<sequence>MTSVIPEIAFPISQKNSDGEIVASTSFGDDGALEMEFANDRQLPSPPYSLTQLSQGHHVNLQDKSGKSLLIHSCVRGLKSTVEELSLDENIDVNLEDSEGNTALIHAAQAGYTQIVELLIDRFDKLEIDHVNKLGQTALIKAAIQGRANCARILLRAGADPYRRDNGRQLTALEWAKFVGRTECGRLIGEFVAPRRSGGKQSLQNSAQDNFKQVACLAVIPLIGGGVRELPALSRPRLRSAPPTPAVKIRITPPSSPFCQALSTAPTAAEGHPPKQFPFKAIAKQNHCLSSKKRPLRTPERAKSSAM</sequence>
<dbReference type="PANTHER" id="PTHR24173">
    <property type="entry name" value="ANKYRIN REPEAT CONTAINING"/>
    <property type="match status" value="1"/>
</dbReference>
<dbReference type="SUPFAM" id="SSF48403">
    <property type="entry name" value="Ankyrin repeat"/>
    <property type="match status" value="1"/>
</dbReference>
<feature type="repeat" description="ANK" evidence="3">
    <location>
        <begin position="134"/>
        <end position="166"/>
    </location>
</feature>
<protein>
    <submittedName>
        <fullName evidence="6">Uncharacterized protein</fullName>
    </submittedName>
</protein>
<feature type="compositionally biased region" description="Basic and acidic residues" evidence="4">
    <location>
        <begin position="297"/>
        <end position="307"/>
    </location>
</feature>
<dbReference type="PANTHER" id="PTHR24173:SF40">
    <property type="entry name" value="AGAP006757-PA"/>
    <property type="match status" value="1"/>
</dbReference>
<dbReference type="InterPro" id="IPR002110">
    <property type="entry name" value="Ankyrin_rpt"/>
</dbReference>
<reference evidence="6" key="1">
    <citation type="submission" date="2022-11" db="UniProtKB">
        <authorList>
            <consortium name="WormBaseParasite"/>
        </authorList>
    </citation>
    <scope>IDENTIFICATION</scope>
</reference>
<dbReference type="InterPro" id="IPR036770">
    <property type="entry name" value="Ankyrin_rpt-contain_sf"/>
</dbReference>
<evidence type="ECO:0000256" key="4">
    <source>
        <dbReference type="SAM" id="MobiDB-lite"/>
    </source>
</evidence>
<dbReference type="SMART" id="SM00248">
    <property type="entry name" value="ANK"/>
    <property type="match status" value="3"/>
</dbReference>
<name>A0A914H2M6_GLORO</name>
<dbReference type="PROSITE" id="PS50297">
    <property type="entry name" value="ANK_REP_REGION"/>
    <property type="match status" value="1"/>
</dbReference>